<keyword evidence="10" id="KW-0229">DNA integration</keyword>
<evidence type="ECO:0000256" key="3">
    <source>
        <dbReference type="ARBA" id="ARBA00022695"/>
    </source>
</evidence>
<evidence type="ECO:0000256" key="1">
    <source>
        <dbReference type="ARBA" id="ARBA00022670"/>
    </source>
</evidence>
<keyword evidence="14" id="KW-0233">DNA recombination</keyword>
<keyword evidence="6" id="KW-0064">Aspartyl protease</keyword>
<dbReference type="CDD" id="cd09274">
    <property type="entry name" value="RNase_HI_RT_Ty3"/>
    <property type="match status" value="1"/>
</dbReference>
<dbReference type="Gene3D" id="3.30.70.270">
    <property type="match status" value="1"/>
</dbReference>
<dbReference type="InterPro" id="IPR045358">
    <property type="entry name" value="Ty3_capsid"/>
</dbReference>
<evidence type="ECO:0000313" key="17">
    <source>
        <dbReference type="EMBL" id="ACN78974.1"/>
    </source>
</evidence>
<organism evidence="17">
    <name type="scientific">Glycine max</name>
    <name type="common">Soybean</name>
    <name type="synonym">Glycine hispida</name>
    <dbReference type="NCBI Taxonomy" id="3847"/>
    <lineage>
        <taxon>Eukaryota</taxon>
        <taxon>Viridiplantae</taxon>
        <taxon>Streptophyta</taxon>
        <taxon>Embryophyta</taxon>
        <taxon>Tracheophyta</taxon>
        <taxon>Spermatophyta</taxon>
        <taxon>Magnoliopsida</taxon>
        <taxon>eudicotyledons</taxon>
        <taxon>Gunneridae</taxon>
        <taxon>Pentapetalae</taxon>
        <taxon>rosids</taxon>
        <taxon>fabids</taxon>
        <taxon>Fabales</taxon>
        <taxon>Fabaceae</taxon>
        <taxon>Papilionoideae</taxon>
        <taxon>50 kb inversion clade</taxon>
        <taxon>NPAAA clade</taxon>
        <taxon>indigoferoid/millettioid clade</taxon>
        <taxon>Phaseoleae</taxon>
        <taxon>Glycine</taxon>
        <taxon>Glycine subgen. Soja</taxon>
    </lineage>
</organism>
<evidence type="ECO:0000256" key="7">
    <source>
        <dbReference type="ARBA" id="ARBA00022759"/>
    </source>
</evidence>
<dbReference type="InterPro" id="IPR001584">
    <property type="entry name" value="Integrase_cat-core"/>
</dbReference>
<keyword evidence="7" id="KW-0255">Endonuclease</keyword>
<dbReference type="InterPro" id="IPR050951">
    <property type="entry name" value="Retrovirus_Pol_polyprotein"/>
</dbReference>
<dbReference type="Pfam" id="PF19259">
    <property type="entry name" value="Ty3_capsid"/>
    <property type="match status" value="1"/>
</dbReference>
<dbReference type="GO" id="GO:0006508">
    <property type="term" value="P:proteolysis"/>
    <property type="evidence" value="ECO:0007669"/>
    <property type="project" value="UniProtKB-KW"/>
</dbReference>
<evidence type="ECO:0000256" key="10">
    <source>
        <dbReference type="ARBA" id="ARBA00022908"/>
    </source>
</evidence>
<dbReference type="Pfam" id="PF08284">
    <property type="entry name" value="RVP_2"/>
    <property type="match status" value="1"/>
</dbReference>
<proteinExistence type="predicted"/>
<dbReference type="GO" id="GO:0003677">
    <property type="term" value="F:DNA binding"/>
    <property type="evidence" value="ECO:0007669"/>
    <property type="project" value="UniProtKB-KW"/>
</dbReference>
<dbReference type="Pfam" id="PF00078">
    <property type="entry name" value="RVT_1"/>
    <property type="match status" value="1"/>
</dbReference>
<protein>
    <submittedName>
        <fullName evidence="17">Retrotransposon protein</fullName>
    </submittedName>
</protein>
<dbReference type="Gene3D" id="2.40.70.10">
    <property type="entry name" value="Acid Proteases"/>
    <property type="match status" value="1"/>
</dbReference>
<keyword evidence="4" id="KW-0540">Nuclease</keyword>
<keyword evidence="1" id="KW-0645">Protease</keyword>
<dbReference type="InterPro" id="IPR036397">
    <property type="entry name" value="RNaseH_sf"/>
</dbReference>
<dbReference type="Gene3D" id="3.10.10.10">
    <property type="entry name" value="HIV Type 1 Reverse Transcriptase, subunit A, domain 1"/>
    <property type="match status" value="1"/>
</dbReference>
<dbReference type="AlphaFoldDB" id="C0JJI3"/>
<dbReference type="SUPFAM" id="SSF56672">
    <property type="entry name" value="DNA/RNA polymerases"/>
    <property type="match status" value="1"/>
</dbReference>
<dbReference type="SUPFAM" id="SSF53098">
    <property type="entry name" value="Ribonuclease H-like"/>
    <property type="match status" value="1"/>
</dbReference>
<dbReference type="GO" id="GO:0046872">
    <property type="term" value="F:metal ion binding"/>
    <property type="evidence" value="ECO:0007669"/>
    <property type="project" value="UniProtKB-KW"/>
</dbReference>
<keyword evidence="12" id="KW-0239">DNA-directed DNA polymerase</keyword>
<evidence type="ECO:0000256" key="14">
    <source>
        <dbReference type="ARBA" id="ARBA00023172"/>
    </source>
</evidence>
<dbReference type="FunFam" id="3.10.10.10:FF:000007">
    <property type="entry name" value="Retrovirus-related Pol polyprotein from transposon 17.6-like Protein"/>
    <property type="match status" value="1"/>
</dbReference>
<dbReference type="Gene3D" id="1.10.340.70">
    <property type="match status" value="1"/>
</dbReference>
<accession>C0JJI3</accession>
<dbReference type="EMBL" id="FJ225395">
    <property type="protein sequence ID" value="ACN78981.1"/>
    <property type="molecule type" value="Genomic_DNA"/>
</dbReference>
<feature type="domain" description="Integrase catalytic" evidence="16">
    <location>
        <begin position="981"/>
        <end position="1066"/>
    </location>
</feature>
<evidence type="ECO:0000256" key="13">
    <source>
        <dbReference type="ARBA" id="ARBA00023125"/>
    </source>
</evidence>
<dbReference type="InterPro" id="IPR012337">
    <property type="entry name" value="RNaseH-like_sf"/>
</dbReference>
<keyword evidence="2" id="KW-0808">Transferase</keyword>
<evidence type="ECO:0000256" key="4">
    <source>
        <dbReference type="ARBA" id="ARBA00022722"/>
    </source>
</evidence>
<evidence type="ECO:0000256" key="6">
    <source>
        <dbReference type="ARBA" id="ARBA00022750"/>
    </source>
</evidence>
<evidence type="ECO:0000256" key="11">
    <source>
        <dbReference type="ARBA" id="ARBA00022918"/>
    </source>
</evidence>
<sequence>MAEATRSKTSADHWEEAFARLSSSKFDELLHRMTQLETEHASPRVPSPSPGATTTNPTYRMKLEVSRFNGSDPEGWIFKITQFFEYHATPDHERLTIASFYMEGLALAWFQWMHRNGQLSSWSTFLHAIHARFLSSTYEDPTGLLCKLTQRSIVSAYLSEFEALANRIIGLLAPFVLSCFVSGLNPVIQREVQVMQPHSLVQAISFARLHEERMLIRKMRALSVALSTKEQPLRALSPARRPARDPTEAQAKPAWRAQRAILIALYSYTYSCFFYSYLQIEKYLTSAIKSLRTRYSDFRGLLLKSDLVHLPKSQQLDGRRSSVRTSPSLSYSFPSRLSPPVVTKPVESLLTPSPTKPATTTIPFKCLSPEELAIRREKGLCFNYDEKYSRGHKCTPSLFLFVTEDEECLQDSDSNPSSPTALVASQETSPAQISLHALSGHGAPETFLQPQTTSTLRVTVGNGEELQCNQVCPEVAVHIQAHTFLVDFHILPICGADVVLGVQWLKSLGPVLTDYATLTMKFIYNDKLIELKGDRDANIDQISPSQLRRLMNTGNTSTYFHIQLDSHHPEPLPLTHSIPAIQTLLTKYSSLFQPLTNLPPSRATDHSINLLPNSTPINVRPYRYPYFQKQEIERQVALMLRNGHIQHSSSPFSSPVLLVKKRDRTWRFCMDYRALNAITVRDRFPIPTVDELLDELGGATWFSKLDLMQGYHQILMKESDTSKTAFRTHHGHYEFHVMPFGLCNAPSLFQATMNRLFQPHLRNSSTYVRELAAITTAVKKWRQYLLGHHFVILTDHRSLKELMNQVVQMPEQHRYLARLLGFDYSIQYRTGKTNVVADALLRCSEVPSASLFILSMPHFVFLEDLSKELQSHNEFITLREKVHADPATYPDHVLTPNFVLYRGRIWLPSDCTFIKALLTKFHQTPTGGHMGYRKTLNRVAENFMWQTMSSDTRKFVAQCVDCQLVKYEPAKSRGLLCPLPVPSQPWEDLSMDFIMGLPAYRNNTYVFVIVDRFSKGLHLSMLPSHHTAQSVAQLFIELVGKLHGMPRNGQTEVANRIIEQYLRAFIHHKPNSWGRFLLWAKWSYNTSVHSSTGMTPFEVTFGRKPPSFPQYLTGTAKAIFTLLRQKLLKAQTHMKAIADGHRRDHEFQVGEWVLVKLRPYRQSTASGAVHSMLARRFYGPFRITERMGPVAYKLALPETSRIHPMFHCSNLKPFVGTPASAKMEELPPLAVDNQPVLTPLAILAHKTIPSDIGPKHLVLVQ</sequence>
<evidence type="ECO:0000256" key="5">
    <source>
        <dbReference type="ARBA" id="ARBA00022723"/>
    </source>
</evidence>
<evidence type="ECO:0000256" key="12">
    <source>
        <dbReference type="ARBA" id="ARBA00022932"/>
    </source>
</evidence>
<dbReference type="PANTHER" id="PTHR37984">
    <property type="entry name" value="PROTEIN CBG26694"/>
    <property type="match status" value="1"/>
</dbReference>
<dbReference type="CDD" id="cd01647">
    <property type="entry name" value="RT_LTR"/>
    <property type="match status" value="1"/>
</dbReference>
<dbReference type="GO" id="GO:0003964">
    <property type="term" value="F:RNA-directed DNA polymerase activity"/>
    <property type="evidence" value="ECO:0007669"/>
    <property type="project" value="UniProtKB-KW"/>
</dbReference>
<dbReference type="CDD" id="cd00303">
    <property type="entry name" value="retropepsin_like"/>
    <property type="match status" value="1"/>
</dbReference>
<keyword evidence="5" id="KW-0479">Metal-binding</keyword>
<dbReference type="InterPro" id="IPR056924">
    <property type="entry name" value="SH3_Tf2-1"/>
</dbReference>
<dbReference type="GO" id="GO:0015074">
    <property type="term" value="P:DNA integration"/>
    <property type="evidence" value="ECO:0007669"/>
    <property type="project" value="UniProtKB-KW"/>
</dbReference>
<dbReference type="Pfam" id="PF17921">
    <property type="entry name" value="Integrase_H2C2"/>
    <property type="match status" value="1"/>
</dbReference>
<dbReference type="InterPro" id="IPR043502">
    <property type="entry name" value="DNA/RNA_pol_sf"/>
</dbReference>
<dbReference type="InterPro" id="IPR041588">
    <property type="entry name" value="Integrase_H2C2"/>
</dbReference>
<dbReference type="PANTHER" id="PTHR37984:SF5">
    <property type="entry name" value="PROTEIN NYNRIN-LIKE"/>
    <property type="match status" value="1"/>
</dbReference>
<dbReference type="GO" id="GO:0003887">
    <property type="term" value="F:DNA-directed DNA polymerase activity"/>
    <property type="evidence" value="ECO:0007669"/>
    <property type="project" value="UniProtKB-KW"/>
</dbReference>
<evidence type="ECO:0000259" key="16">
    <source>
        <dbReference type="PROSITE" id="PS50994"/>
    </source>
</evidence>
<dbReference type="InterPro" id="IPR043128">
    <property type="entry name" value="Rev_trsase/Diguanyl_cyclase"/>
</dbReference>
<dbReference type="PROSITE" id="PS50994">
    <property type="entry name" value="INTEGRASE"/>
    <property type="match status" value="1"/>
</dbReference>
<keyword evidence="8" id="KW-0378">Hydrolase</keyword>
<keyword evidence="9" id="KW-0460">Magnesium</keyword>
<keyword evidence="11" id="KW-0695">RNA-directed DNA polymerase</keyword>
<dbReference type="GO" id="GO:0006310">
    <property type="term" value="P:DNA recombination"/>
    <property type="evidence" value="ECO:0007669"/>
    <property type="project" value="UniProtKB-KW"/>
</dbReference>
<dbReference type="Pfam" id="PF24626">
    <property type="entry name" value="SH3_Tf2-1"/>
    <property type="match status" value="1"/>
</dbReference>
<keyword evidence="3" id="KW-0548">Nucleotidyltransferase</keyword>
<dbReference type="InterPro" id="IPR000477">
    <property type="entry name" value="RT_dom"/>
</dbReference>
<dbReference type="GO" id="GO:0004190">
    <property type="term" value="F:aspartic-type endopeptidase activity"/>
    <property type="evidence" value="ECO:0007669"/>
    <property type="project" value="UniProtKB-KW"/>
</dbReference>
<dbReference type="EMBL" id="FJ225394">
    <property type="protein sequence ID" value="ACN78974.1"/>
    <property type="molecule type" value="Genomic_DNA"/>
</dbReference>
<keyword evidence="13" id="KW-0238">DNA-binding</keyword>
<dbReference type="Gene3D" id="3.30.420.10">
    <property type="entry name" value="Ribonuclease H-like superfamily/Ribonuclease H"/>
    <property type="match status" value="2"/>
</dbReference>
<reference evidence="17" key="1">
    <citation type="journal article" date="2009" name="Plant Physiol.">
        <title>Identification and analyses of candidate genes for rpp4-mediated resistance to Asian soybean rust in soybean.</title>
        <authorList>
            <person name="Meyer J.D."/>
            <person name="Silva D.C."/>
            <person name="Yang C."/>
            <person name="Pedley K.F."/>
            <person name="Zhang C."/>
            <person name="van de Mortel M."/>
            <person name="Hill J.H."/>
            <person name="Shoemaker R.C."/>
            <person name="Abdelnoor R.V."/>
            <person name="Whitham S.A."/>
            <person name="Graham M.A."/>
        </authorList>
    </citation>
    <scope>NUCLEOTIDE SEQUENCE</scope>
</reference>
<evidence type="ECO:0000256" key="8">
    <source>
        <dbReference type="ARBA" id="ARBA00022801"/>
    </source>
</evidence>
<dbReference type="GO" id="GO:0004519">
    <property type="term" value="F:endonuclease activity"/>
    <property type="evidence" value="ECO:0007669"/>
    <property type="project" value="UniProtKB-KW"/>
</dbReference>
<dbReference type="ExpressionAtlas" id="C0JJI3">
    <property type="expression patterns" value="differential"/>
</dbReference>
<evidence type="ECO:0000256" key="9">
    <source>
        <dbReference type="ARBA" id="ARBA00022842"/>
    </source>
</evidence>
<name>C0JJI3_SOYBN</name>
<evidence type="ECO:0000256" key="2">
    <source>
        <dbReference type="ARBA" id="ARBA00022679"/>
    </source>
</evidence>
<evidence type="ECO:0000256" key="15">
    <source>
        <dbReference type="SAM" id="MobiDB-lite"/>
    </source>
</evidence>
<dbReference type="InterPro" id="IPR021109">
    <property type="entry name" value="Peptidase_aspartic_dom_sf"/>
</dbReference>
<feature type="region of interest" description="Disordered" evidence="15">
    <location>
        <begin position="37"/>
        <end position="56"/>
    </location>
</feature>